<keyword evidence="1" id="KW-0732">Signal</keyword>
<comment type="caution">
    <text evidence="2">The sequence shown here is derived from an EMBL/GenBank/DDBJ whole genome shotgun (WGS) entry which is preliminary data.</text>
</comment>
<keyword evidence="3" id="KW-1185">Reference proteome</keyword>
<evidence type="ECO:0000313" key="2">
    <source>
        <dbReference type="EMBL" id="CAI2380920.1"/>
    </source>
</evidence>
<reference evidence="2" key="1">
    <citation type="submission" date="2023-07" db="EMBL/GenBank/DDBJ databases">
        <authorList>
            <consortium name="AG Swart"/>
            <person name="Singh M."/>
            <person name="Singh A."/>
            <person name="Seah K."/>
            <person name="Emmerich C."/>
        </authorList>
    </citation>
    <scope>NUCLEOTIDE SEQUENCE</scope>
    <source>
        <strain evidence="2">DP1</strain>
    </source>
</reference>
<proteinExistence type="predicted"/>
<dbReference type="Proteomes" id="UP001295684">
    <property type="component" value="Unassembled WGS sequence"/>
</dbReference>
<accession>A0AAD1XZJ8</accession>
<dbReference type="AlphaFoldDB" id="A0AAD1XZJ8"/>
<evidence type="ECO:0000256" key="1">
    <source>
        <dbReference type="SAM" id="SignalP"/>
    </source>
</evidence>
<gene>
    <name evidence="2" type="ORF">ECRASSUSDP1_LOCUS22363</name>
</gene>
<evidence type="ECO:0000313" key="3">
    <source>
        <dbReference type="Proteomes" id="UP001295684"/>
    </source>
</evidence>
<organism evidence="2 3">
    <name type="scientific">Euplotes crassus</name>
    <dbReference type="NCBI Taxonomy" id="5936"/>
    <lineage>
        <taxon>Eukaryota</taxon>
        <taxon>Sar</taxon>
        <taxon>Alveolata</taxon>
        <taxon>Ciliophora</taxon>
        <taxon>Intramacronucleata</taxon>
        <taxon>Spirotrichea</taxon>
        <taxon>Hypotrichia</taxon>
        <taxon>Euplotida</taxon>
        <taxon>Euplotidae</taxon>
        <taxon>Moneuplotes</taxon>
    </lineage>
</organism>
<protein>
    <submittedName>
        <fullName evidence="2">Uncharacterized protein</fullName>
    </submittedName>
</protein>
<name>A0AAD1XZJ8_EUPCR</name>
<feature type="signal peptide" evidence="1">
    <location>
        <begin position="1"/>
        <end position="23"/>
    </location>
</feature>
<sequence length="199" mass="22292">MKVIITVLLFVSLIMTNVIEIEGKNGEFTAVISQKNTTISYAFEGQESNALDDAAAVVCVNTESDFKLKDGNTAFVLADYDYCCAPKCPRWCPYYPPNRSSSYSQGVYKEHTHKVYTLEDLSDSSVILPLSFSNHQLAGTFRMSEEQYEDAEFPDEPTEDFAVCFTKVGAEELENVESLPESLDLHNGFETHNVIVRTI</sequence>
<dbReference type="EMBL" id="CAMPGE010022929">
    <property type="protein sequence ID" value="CAI2380920.1"/>
    <property type="molecule type" value="Genomic_DNA"/>
</dbReference>
<feature type="chain" id="PRO_5042150358" evidence="1">
    <location>
        <begin position="24"/>
        <end position="199"/>
    </location>
</feature>